<evidence type="ECO:0000313" key="2">
    <source>
        <dbReference type="Proteomes" id="UP000268094"/>
    </source>
</evidence>
<evidence type="ECO:0008006" key="3">
    <source>
        <dbReference type="Google" id="ProtNLM"/>
    </source>
</evidence>
<proteinExistence type="predicted"/>
<reference evidence="2" key="1">
    <citation type="submission" date="2018-09" db="EMBL/GenBank/DDBJ databases">
        <authorList>
            <person name="Livingstone P.G."/>
            <person name="Whitworth D.E."/>
        </authorList>
    </citation>
    <scope>NUCLEOTIDE SEQUENCE [LARGE SCALE GENOMIC DNA]</scope>
    <source>
        <strain evidence="2">CA054A</strain>
    </source>
</reference>
<comment type="caution">
    <text evidence="1">The sequence shown here is derived from an EMBL/GenBank/DDBJ whole genome shotgun (WGS) entry which is preliminary data.</text>
</comment>
<organism evidence="1 2">
    <name type="scientific">Corallococcus terminator</name>
    <dbReference type="NCBI Taxonomy" id="2316733"/>
    <lineage>
        <taxon>Bacteria</taxon>
        <taxon>Pseudomonadati</taxon>
        <taxon>Myxococcota</taxon>
        <taxon>Myxococcia</taxon>
        <taxon>Myxococcales</taxon>
        <taxon>Cystobacterineae</taxon>
        <taxon>Myxococcaceae</taxon>
        <taxon>Corallococcus</taxon>
    </lineage>
</organism>
<accession>A0A3A8H688</accession>
<dbReference type="EMBL" id="RAVZ01000678">
    <property type="protein sequence ID" value="RKG66637.1"/>
    <property type="molecule type" value="Genomic_DNA"/>
</dbReference>
<protein>
    <recommendedName>
        <fullName evidence="3">Serine/threonine protein kinase</fullName>
    </recommendedName>
</protein>
<name>A0A3A8H688_9BACT</name>
<gene>
    <name evidence="1" type="ORF">D7V88_41465</name>
</gene>
<keyword evidence="2" id="KW-1185">Reference proteome</keyword>
<evidence type="ECO:0000313" key="1">
    <source>
        <dbReference type="EMBL" id="RKG66637.1"/>
    </source>
</evidence>
<dbReference type="AlphaFoldDB" id="A0A3A8H688"/>
<dbReference type="Proteomes" id="UP000268094">
    <property type="component" value="Unassembled WGS sequence"/>
</dbReference>
<sequence length="69" mass="7563">MGTLLYGRLWTADGNLVIRYTELRLPNGDVHPVCISVGEEGPEPGYEGSKPGAVQYSRTANAFAVKRWP</sequence>